<accession>A0A183UNM9</accession>
<gene>
    <name evidence="1" type="ORF">TCNE_LOCUS10099</name>
</gene>
<evidence type="ECO:0000313" key="2">
    <source>
        <dbReference type="Proteomes" id="UP000050794"/>
    </source>
</evidence>
<protein>
    <submittedName>
        <fullName evidence="3">Importin N-terminal domain-containing protein</fullName>
    </submittedName>
</protein>
<evidence type="ECO:0000313" key="3">
    <source>
        <dbReference type="WBParaSite" id="TCNE_0001009901-mRNA-1"/>
    </source>
</evidence>
<evidence type="ECO:0000313" key="1">
    <source>
        <dbReference type="EMBL" id="VDM41420.1"/>
    </source>
</evidence>
<name>A0A183UNM9_TOXCA</name>
<dbReference type="Proteomes" id="UP000050794">
    <property type="component" value="Unassembled WGS sequence"/>
</dbReference>
<dbReference type="EMBL" id="UYWY01020387">
    <property type="protein sequence ID" value="VDM41420.1"/>
    <property type="molecule type" value="Genomic_DNA"/>
</dbReference>
<dbReference type="WBParaSite" id="TCNE_0001009901-mRNA-1">
    <property type="protein sequence ID" value="TCNE_0001009901-mRNA-1"/>
    <property type="gene ID" value="TCNE_0001009901"/>
</dbReference>
<organism evidence="2 3">
    <name type="scientific">Toxocara canis</name>
    <name type="common">Canine roundworm</name>
    <dbReference type="NCBI Taxonomy" id="6265"/>
    <lineage>
        <taxon>Eukaryota</taxon>
        <taxon>Metazoa</taxon>
        <taxon>Ecdysozoa</taxon>
        <taxon>Nematoda</taxon>
        <taxon>Chromadorea</taxon>
        <taxon>Rhabditida</taxon>
        <taxon>Spirurina</taxon>
        <taxon>Ascaridomorpha</taxon>
        <taxon>Ascaridoidea</taxon>
        <taxon>Toxocaridae</taxon>
        <taxon>Toxocara</taxon>
    </lineage>
</organism>
<keyword evidence="2" id="KW-1185">Reference proteome</keyword>
<sequence>MSSLLSQLEAADTWASRVAVFEELNALANEAPERIAPFLAHIQNAFIEPLSHLRKIAFQSCAEALLEAASKAASGWPSTELSSDLALALAAAPLDLDDIPTAAK</sequence>
<reference evidence="1 2" key="2">
    <citation type="submission" date="2018-11" db="EMBL/GenBank/DDBJ databases">
        <authorList>
            <consortium name="Pathogen Informatics"/>
        </authorList>
    </citation>
    <scope>NUCLEOTIDE SEQUENCE [LARGE SCALE GENOMIC DNA]</scope>
</reference>
<dbReference type="AlphaFoldDB" id="A0A183UNM9"/>
<reference evidence="3" key="1">
    <citation type="submission" date="2016-06" db="UniProtKB">
        <authorList>
            <consortium name="WormBaseParasite"/>
        </authorList>
    </citation>
    <scope>IDENTIFICATION</scope>
</reference>
<proteinExistence type="predicted"/>